<reference evidence="3 4" key="1">
    <citation type="submission" date="2024-05" db="EMBL/GenBank/DDBJ databases">
        <title>Haplotype-resolved chromosome-level genome assembly of Huyou (Citrus changshanensis).</title>
        <authorList>
            <person name="Miao C."/>
            <person name="Chen W."/>
            <person name="Wu Y."/>
            <person name="Wang L."/>
            <person name="Zhao S."/>
            <person name="Grierson D."/>
            <person name="Xu C."/>
            <person name="Chen K."/>
        </authorList>
    </citation>
    <scope>NUCLEOTIDE SEQUENCE [LARGE SCALE GENOMIC DNA]</scope>
    <source>
        <strain evidence="3">01-14</strain>
        <tissue evidence="3">Leaf</tissue>
    </source>
</reference>
<proteinExistence type="predicted"/>
<dbReference type="GO" id="GO:1990904">
    <property type="term" value="C:ribonucleoprotein complex"/>
    <property type="evidence" value="ECO:0007669"/>
    <property type="project" value="UniProtKB-KW"/>
</dbReference>
<organism evidence="3 4">
    <name type="scientific">Citrus x changshan-huyou</name>
    <dbReference type="NCBI Taxonomy" id="2935761"/>
    <lineage>
        <taxon>Eukaryota</taxon>
        <taxon>Viridiplantae</taxon>
        <taxon>Streptophyta</taxon>
        <taxon>Embryophyta</taxon>
        <taxon>Tracheophyta</taxon>
        <taxon>Spermatophyta</taxon>
        <taxon>Magnoliopsida</taxon>
        <taxon>eudicotyledons</taxon>
        <taxon>Gunneridae</taxon>
        <taxon>Pentapetalae</taxon>
        <taxon>rosids</taxon>
        <taxon>malvids</taxon>
        <taxon>Sapindales</taxon>
        <taxon>Rutaceae</taxon>
        <taxon>Aurantioideae</taxon>
        <taxon>Citrus</taxon>
    </lineage>
</organism>
<keyword evidence="2" id="KW-0687">Ribonucleoprotein</keyword>
<keyword evidence="1" id="KW-0689">Ribosomal protein</keyword>
<dbReference type="PANTHER" id="PTHR48132">
    <property type="entry name" value="ZGC:171772"/>
    <property type="match status" value="1"/>
</dbReference>
<dbReference type="AlphaFoldDB" id="A0AAP0LLN0"/>
<dbReference type="GO" id="GO:0006412">
    <property type="term" value="P:translation"/>
    <property type="evidence" value="ECO:0007669"/>
    <property type="project" value="InterPro"/>
</dbReference>
<gene>
    <name evidence="3" type="ORF">WN944_029047</name>
</gene>
<name>A0AAP0LLN0_9ROSI</name>
<evidence type="ECO:0000256" key="2">
    <source>
        <dbReference type="ARBA" id="ARBA00023274"/>
    </source>
</evidence>
<dbReference type="GO" id="GO:0003735">
    <property type="term" value="F:structural constituent of ribosome"/>
    <property type="evidence" value="ECO:0007669"/>
    <property type="project" value="InterPro"/>
</dbReference>
<dbReference type="GO" id="GO:0005840">
    <property type="term" value="C:ribosome"/>
    <property type="evidence" value="ECO:0007669"/>
    <property type="project" value="UniProtKB-KW"/>
</dbReference>
<evidence type="ECO:0000313" key="3">
    <source>
        <dbReference type="EMBL" id="KAK9177028.1"/>
    </source>
</evidence>
<dbReference type="InterPro" id="IPR011331">
    <property type="entry name" value="Ribosomal_eL37/eL43"/>
</dbReference>
<protein>
    <submittedName>
        <fullName evidence="3">Uncharacterized protein</fullName>
    </submittedName>
</protein>
<comment type="caution">
    <text evidence="3">The sequence shown here is derived from an EMBL/GenBank/DDBJ whole genome shotgun (WGS) entry which is preliminary data.</text>
</comment>
<accession>A0AAP0LLN0</accession>
<dbReference type="EMBL" id="JBCGBO010000025">
    <property type="protein sequence ID" value="KAK9177028.1"/>
    <property type="molecule type" value="Genomic_DNA"/>
</dbReference>
<dbReference type="Gene3D" id="2.20.25.30">
    <property type="match status" value="1"/>
</dbReference>
<dbReference type="PANTHER" id="PTHR48132:SF3">
    <property type="entry name" value="SIMILAR TO 60S RIBOSOMAL PROTEIN L37A"/>
    <property type="match status" value="1"/>
</dbReference>
<sequence length="90" mass="10369">MYLIMVSYCQVLQTKRTKKAGIVGKYVLRRWRSVNTVSTSVNSMGRKYAVKRKVVGIWGCKDSGKVESWRISSAVTVKNIIWRLKEQIES</sequence>
<dbReference type="Proteomes" id="UP001428341">
    <property type="component" value="Unassembled WGS sequence"/>
</dbReference>
<evidence type="ECO:0000313" key="4">
    <source>
        <dbReference type="Proteomes" id="UP001428341"/>
    </source>
</evidence>
<evidence type="ECO:0000256" key="1">
    <source>
        <dbReference type="ARBA" id="ARBA00022980"/>
    </source>
</evidence>
<keyword evidence="4" id="KW-1185">Reference proteome</keyword>